<keyword evidence="2" id="KW-0732">Signal</keyword>
<feature type="region of interest" description="Disordered" evidence="1">
    <location>
        <begin position="150"/>
        <end position="180"/>
    </location>
</feature>
<dbReference type="EMBL" id="JACHZG010000001">
    <property type="protein sequence ID" value="MBB3327106.1"/>
    <property type="molecule type" value="Genomic_DNA"/>
</dbReference>
<evidence type="ECO:0008006" key="5">
    <source>
        <dbReference type="Google" id="ProtNLM"/>
    </source>
</evidence>
<feature type="signal peptide" evidence="2">
    <location>
        <begin position="1"/>
        <end position="19"/>
    </location>
</feature>
<accession>A0A7W5JVJ7</accession>
<name>A0A7W5JVJ7_9ACTN</name>
<keyword evidence="4" id="KW-1185">Reference proteome</keyword>
<dbReference type="RefSeq" id="WP_183338091.1">
    <property type="nucleotide sequence ID" value="NZ_JACHZG010000001.1"/>
</dbReference>
<dbReference type="AlphaFoldDB" id="A0A7W5JVJ7"/>
<evidence type="ECO:0000313" key="3">
    <source>
        <dbReference type="EMBL" id="MBB3327106.1"/>
    </source>
</evidence>
<gene>
    <name evidence="3" type="ORF">FHX39_002050</name>
</gene>
<organism evidence="3 4">
    <name type="scientific">Microlunatus antarcticus</name>
    <dbReference type="NCBI Taxonomy" id="53388"/>
    <lineage>
        <taxon>Bacteria</taxon>
        <taxon>Bacillati</taxon>
        <taxon>Actinomycetota</taxon>
        <taxon>Actinomycetes</taxon>
        <taxon>Propionibacteriales</taxon>
        <taxon>Propionibacteriaceae</taxon>
        <taxon>Microlunatus</taxon>
    </lineage>
</organism>
<protein>
    <recommendedName>
        <fullName evidence="5">PASTA domain-containing protein</fullName>
    </recommendedName>
</protein>
<comment type="caution">
    <text evidence="3">The sequence shown here is derived from an EMBL/GenBank/DDBJ whole genome shotgun (WGS) entry which is preliminary data.</text>
</comment>
<feature type="region of interest" description="Disordered" evidence="1">
    <location>
        <begin position="19"/>
        <end position="40"/>
    </location>
</feature>
<feature type="compositionally biased region" description="Low complexity" evidence="1">
    <location>
        <begin position="19"/>
        <end position="31"/>
    </location>
</feature>
<evidence type="ECO:0000256" key="2">
    <source>
        <dbReference type="SAM" id="SignalP"/>
    </source>
</evidence>
<reference evidence="3 4" key="1">
    <citation type="submission" date="2020-08" db="EMBL/GenBank/DDBJ databases">
        <title>Sequencing the genomes of 1000 actinobacteria strains.</title>
        <authorList>
            <person name="Klenk H.-P."/>
        </authorList>
    </citation>
    <scope>NUCLEOTIDE SEQUENCE [LARGE SCALE GENOMIC DNA]</scope>
    <source>
        <strain evidence="3 4">DSM 11053</strain>
    </source>
</reference>
<feature type="chain" id="PRO_5038952707" description="PASTA domain-containing protein" evidence="2">
    <location>
        <begin position="20"/>
        <end position="180"/>
    </location>
</feature>
<sequence>MVGLLLVAVCGACSATTVASPAATPSTTTTSPEPPEPSGTLYTDVDEQLSNLITEIEQDRDGNDIPGYAGVAVDPEHRALDLWWVGTPPARVAQLIVMPPHDLAIRLHRAGYDYATTDRALDELMDRYPVIHSGSPEDDGSGIEVETTAKGKRKLPSAAQLSEQAEMPVRIVVSEPPEPA</sequence>
<dbReference type="Proteomes" id="UP000565572">
    <property type="component" value="Unassembled WGS sequence"/>
</dbReference>
<proteinExistence type="predicted"/>
<evidence type="ECO:0000256" key="1">
    <source>
        <dbReference type="SAM" id="MobiDB-lite"/>
    </source>
</evidence>
<evidence type="ECO:0000313" key="4">
    <source>
        <dbReference type="Proteomes" id="UP000565572"/>
    </source>
</evidence>